<comment type="similarity">
    <text evidence="1">In the C-terminal section; belongs to the transposase 35 family.</text>
</comment>
<evidence type="ECO:0000259" key="5">
    <source>
        <dbReference type="Pfam" id="PF01385"/>
    </source>
</evidence>
<keyword evidence="2" id="KW-0815">Transposition</keyword>
<dbReference type="Pfam" id="PF01385">
    <property type="entry name" value="OrfB_IS605"/>
    <property type="match status" value="1"/>
</dbReference>
<evidence type="ECO:0000256" key="2">
    <source>
        <dbReference type="ARBA" id="ARBA00022578"/>
    </source>
</evidence>
<accession>A0A6H1ZVZ8</accession>
<name>A0A6H1ZVZ8_9ZZZZ</name>
<sequence>MKIKAYEKDKTNISKYDLQKQLPKLKIEDTLLKEIYSQVVQQVTYRLDKTYSNFFRRGYGFPKFRSCKKFFGITYPQLGYSIQSNKFITKIYGNIKFIKHRNIHGNIKTVTIKNESNKWFLCIVTDYEKEKTGNGVIGIDVGITNLAALSNGEIIKNKTHAKYFDKHINTLKSRRDKCKKGSNKVRYLNIVIQRLYGAKNRKINDFQHKVSKNLSSIYDTIFIEKLNLKQMSEGKITGLNRKLRNAKISSFIDKLKYKIKKVVQVNPAFTSQVCNNCGGIHEMPLSKRVYICECGYKEDRDVNAAKNILCLGQAILEGVCTIEETIQKAFSLGKSSPHKNKKRKNSS</sequence>
<evidence type="ECO:0000256" key="1">
    <source>
        <dbReference type="ARBA" id="ARBA00008761"/>
    </source>
</evidence>
<dbReference type="EMBL" id="MT144282">
    <property type="protein sequence ID" value="QJA51688.1"/>
    <property type="molecule type" value="Genomic_DNA"/>
</dbReference>
<dbReference type="EMBL" id="MT145054">
    <property type="protein sequence ID" value="QJI03047.1"/>
    <property type="molecule type" value="Genomic_DNA"/>
</dbReference>
<organism evidence="7">
    <name type="scientific">viral metagenome</name>
    <dbReference type="NCBI Taxonomy" id="1070528"/>
    <lineage>
        <taxon>unclassified sequences</taxon>
        <taxon>metagenomes</taxon>
        <taxon>organismal metagenomes</taxon>
    </lineage>
</organism>
<proteinExistence type="inferred from homology"/>
<evidence type="ECO:0000313" key="7">
    <source>
        <dbReference type="EMBL" id="QJA51688.1"/>
    </source>
</evidence>
<evidence type="ECO:0000313" key="8">
    <source>
        <dbReference type="EMBL" id="QJI03047.1"/>
    </source>
</evidence>
<gene>
    <name evidence="7" type="ORF">TM448A02252_0017</name>
    <name evidence="8" type="ORF">TM448B04017_0001</name>
</gene>
<feature type="domain" description="Cas12f1-like TNB" evidence="6">
    <location>
        <begin position="250"/>
        <end position="308"/>
    </location>
</feature>
<protein>
    <submittedName>
        <fullName evidence="7">Putative transposase</fullName>
    </submittedName>
</protein>
<dbReference type="NCBIfam" id="NF040570">
    <property type="entry name" value="guided_TnpB"/>
    <property type="match status" value="1"/>
</dbReference>
<dbReference type="InterPro" id="IPR001959">
    <property type="entry name" value="Transposase"/>
</dbReference>
<reference evidence="7" key="1">
    <citation type="submission" date="2020-03" db="EMBL/GenBank/DDBJ databases">
        <title>The deep terrestrial virosphere.</title>
        <authorList>
            <person name="Holmfeldt K."/>
            <person name="Nilsson E."/>
            <person name="Simone D."/>
            <person name="Lopez-Fernandez M."/>
            <person name="Wu X."/>
            <person name="de Brujin I."/>
            <person name="Lundin D."/>
            <person name="Andersson A."/>
            <person name="Bertilsson S."/>
            <person name="Dopson M."/>
        </authorList>
    </citation>
    <scope>NUCLEOTIDE SEQUENCE</scope>
    <source>
        <strain evidence="7">TM448A02252</strain>
        <strain evidence="8">TM448B04017</strain>
    </source>
</reference>
<dbReference type="GO" id="GO:0032196">
    <property type="term" value="P:transposition"/>
    <property type="evidence" value="ECO:0007669"/>
    <property type="project" value="UniProtKB-KW"/>
</dbReference>
<dbReference type="InterPro" id="IPR010095">
    <property type="entry name" value="Cas12f1-like_TNB"/>
</dbReference>
<feature type="domain" description="Probable transposase IS891/IS1136/IS1341" evidence="5">
    <location>
        <begin position="124"/>
        <end position="232"/>
    </location>
</feature>
<dbReference type="GO" id="GO:0006310">
    <property type="term" value="P:DNA recombination"/>
    <property type="evidence" value="ECO:0007669"/>
    <property type="project" value="UniProtKB-KW"/>
</dbReference>
<dbReference type="AlphaFoldDB" id="A0A6H1ZVZ8"/>
<evidence type="ECO:0000259" key="6">
    <source>
        <dbReference type="Pfam" id="PF07282"/>
    </source>
</evidence>
<dbReference type="GO" id="GO:0003677">
    <property type="term" value="F:DNA binding"/>
    <property type="evidence" value="ECO:0007669"/>
    <property type="project" value="UniProtKB-KW"/>
</dbReference>
<keyword evidence="4" id="KW-0233">DNA recombination</keyword>
<evidence type="ECO:0000256" key="3">
    <source>
        <dbReference type="ARBA" id="ARBA00023125"/>
    </source>
</evidence>
<keyword evidence="3" id="KW-0238">DNA-binding</keyword>
<evidence type="ECO:0000256" key="4">
    <source>
        <dbReference type="ARBA" id="ARBA00023172"/>
    </source>
</evidence>
<dbReference type="NCBIfam" id="TIGR01766">
    <property type="entry name" value="IS200/IS605 family accessory protein TnpB-like domain"/>
    <property type="match status" value="1"/>
</dbReference>
<dbReference type="Pfam" id="PF07282">
    <property type="entry name" value="Cas12f1-like_TNB"/>
    <property type="match status" value="1"/>
</dbReference>